<organism evidence="8 9">
    <name type="scientific">Triparma columacea</name>
    <dbReference type="NCBI Taxonomy" id="722753"/>
    <lineage>
        <taxon>Eukaryota</taxon>
        <taxon>Sar</taxon>
        <taxon>Stramenopiles</taxon>
        <taxon>Ochrophyta</taxon>
        <taxon>Bolidophyceae</taxon>
        <taxon>Parmales</taxon>
        <taxon>Triparmaceae</taxon>
        <taxon>Triparma</taxon>
    </lineage>
</organism>
<dbReference type="InterPro" id="IPR037794">
    <property type="entry name" value="TAF12"/>
</dbReference>
<dbReference type="GO" id="GO:0017025">
    <property type="term" value="F:TBP-class protein binding"/>
    <property type="evidence" value="ECO:0007669"/>
    <property type="project" value="TreeGrafter"/>
</dbReference>
<evidence type="ECO:0000256" key="1">
    <source>
        <dbReference type="ARBA" id="ARBA00004123"/>
    </source>
</evidence>
<dbReference type="AlphaFoldDB" id="A0A9W7GMZ0"/>
<comment type="subcellular location">
    <subcellularLocation>
        <location evidence="1">Nucleus</location>
    </subcellularLocation>
</comment>
<dbReference type="Gene3D" id="1.10.20.10">
    <property type="entry name" value="Histone, subunit A"/>
    <property type="match status" value="1"/>
</dbReference>
<dbReference type="GO" id="GO:0046982">
    <property type="term" value="F:protein heterodimerization activity"/>
    <property type="evidence" value="ECO:0007669"/>
    <property type="project" value="InterPro"/>
</dbReference>
<gene>
    <name evidence="8" type="ORF">TrCOL_g10521</name>
</gene>
<comment type="similarity">
    <text evidence="2">Belongs to the TAF12 family.</text>
</comment>
<feature type="domain" description="Transcription initiation factor TFIID subunit 12" evidence="7">
    <location>
        <begin position="111"/>
        <end position="156"/>
    </location>
</feature>
<feature type="region of interest" description="Disordered" evidence="6">
    <location>
        <begin position="222"/>
        <end position="246"/>
    </location>
</feature>
<evidence type="ECO:0000313" key="8">
    <source>
        <dbReference type="EMBL" id="GMI48652.1"/>
    </source>
</evidence>
<sequence length="246" mass="26569">MAQVAKAEQERKAVEINESERFDQVEYLAHQRKILEAVREERDLTAEEEAKMQLIVKESKSLNPTTTKSIRASASIRPAEPAEGLLVKPEPTPRASSQPYVGPSIAPVIGQKLSDLVNSIDPSFKLTPEAEEVLLSLADQFIDSVVEDSCKLAIHRVTHGGKAGVAPPPGGVNPLVDVTDINLVLKEKWGISVPSLGKNNVNDNITPMSDISAIFRTGGVWEEGNEDKQESASGSSGKGKKRARGK</sequence>
<evidence type="ECO:0000259" key="7">
    <source>
        <dbReference type="Pfam" id="PF03847"/>
    </source>
</evidence>
<evidence type="ECO:0000256" key="6">
    <source>
        <dbReference type="SAM" id="MobiDB-lite"/>
    </source>
</evidence>
<evidence type="ECO:0000256" key="3">
    <source>
        <dbReference type="ARBA" id="ARBA00023015"/>
    </source>
</evidence>
<dbReference type="GO" id="GO:0000124">
    <property type="term" value="C:SAGA complex"/>
    <property type="evidence" value="ECO:0007669"/>
    <property type="project" value="InterPro"/>
</dbReference>
<keyword evidence="3" id="KW-0805">Transcription regulation</keyword>
<accession>A0A9W7GMZ0</accession>
<name>A0A9W7GMZ0_9STRA</name>
<protein>
    <recommendedName>
        <fullName evidence="7">Transcription initiation factor TFIID subunit 12 domain-containing protein</fullName>
    </recommendedName>
</protein>
<comment type="caution">
    <text evidence="8">The sequence shown here is derived from an EMBL/GenBank/DDBJ whole genome shotgun (WGS) entry which is preliminary data.</text>
</comment>
<evidence type="ECO:0000256" key="2">
    <source>
        <dbReference type="ARBA" id="ARBA00007530"/>
    </source>
</evidence>
<dbReference type="CDD" id="cd07981">
    <property type="entry name" value="HFD_TAF12"/>
    <property type="match status" value="1"/>
</dbReference>
<dbReference type="Proteomes" id="UP001165065">
    <property type="component" value="Unassembled WGS sequence"/>
</dbReference>
<dbReference type="PANTHER" id="PTHR12264">
    <property type="entry name" value="TRANSCRIPTION INITIATION FACTOR TFIID SUBUNIT 12"/>
    <property type="match status" value="1"/>
</dbReference>
<dbReference type="PANTHER" id="PTHR12264:SF21">
    <property type="entry name" value="TRANSCRIPTION INITIATION FACTOR TFIID SUBUNIT 12"/>
    <property type="match status" value="1"/>
</dbReference>
<keyword evidence="4" id="KW-0804">Transcription</keyword>
<evidence type="ECO:0000256" key="5">
    <source>
        <dbReference type="ARBA" id="ARBA00023242"/>
    </source>
</evidence>
<dbReference type="GO" id="GO:0005669">
    <property type="term" value="C:transcription factor TFIID complex"/>
    <property type="evidence" value="ECO:0007669"/>
    <property type="project" value="InterPro"/>
</dbReference>
<reference evidence="9" key="1">
    <citation type="journal article" date="2023" name="Commun. Biol.">
        <title>Genome analysis of Parmales, the sister group of diatoms, reveals the evolutionary specialization of diatoms from phago-mixotrophs to photoautotrophs.</title>
        <authorList>
            <person name="Ban H."/>
            <person name="Sato S."/>
            <person name="Yoshikawa S."/>
            <person name="Yamada K."/>
            <person name="Nakamura Y."/>
            <person name="Ichinomiya M."/>
            <person name="Sato N."/>
            <person name="Blanc-Mathieu R."/>
            <person name="Endo H."/>
            <person name="Kuwata A."/>
            <person name="Ogata H."/>
        </authorList>
    </citation>
    <scope>NUCLEOTIDE SEQUENCE [LARGE SCALE GENOMIC DNA]</scope>
</reference>
<dbReference type="GO" id="GO:0003677">
    <property type="term" value="F:DNA binding"/>
    <property type="evidence" value="ECO:0007669"/>
    <property type="project" value="TreeGrafter"/>
</dbReference>
<evidence type="ECO:0000313" key="9">
    <source>
        <dbReference type="Proteomes" id="UP001165065"/>
    </source>
</evidence>
<dbReference type="SUPFAM" id="SSF47113">
    <property type="entry name" value="Histone-fold"/>
    <property type="match status" value="1"/>
</dbReference>
<dbReference type="OrthoDB" id="2193432at2759"/>
<proteinExistence type="inferred from homology"/>
<dbReference type="Pfam" id="PF03847">
    <property type="entry name" value="TFIID_20kDa"/>
    <property type="match status" value="1"/>
</dbReference>
<dbReference type="GO" id="GO:0051123">
    <property type="term" value="P:RNA polymerase II preinitiation complex assembly"/>
    <property type="evidence" value="ECO:0007669"/>
    <property type="project" value="TreeGrafter"/>
</dbReference>
<dbReference type="EMBL" id="BRYA01000415">
    <property type="protein sequence ID" value="GMI48652.1"/>
    <property type="molecule type" value="Genomic_DNA"/>
</dbReference>
<evidence type="ECO:0000256" key="4">
    <source>
        <dbReference type="ARBA" id="ARBA00023163"/>
    </source>
</evidence>
<dbReference type="InterPro" id="IPR009072">
    <property type="entry name" value="Histone-fold"/>
</dbReference>
<keyword evidence="5" id="KW-0539">Nucleus</keyword>
<keyword evidence="9" id="KW-1185">Reference proteome</keyword>
<dbReference type="InterPro" id="IPR003228">
    <property type="entry name" value="TFIID_TAF12_dom"/>
</dbReference>